<keyword evidence="2" id="KW-0808">Transferase</keyword>
<name>A0A176X640_AGRTU</name>
<dbReference type="CDD" id="cd02524">
    <property type="entry name" value="G1P_cytidylyltransferase"/>
    <property type="match status" value="1"/>
</dbReference>
<dbReference type="RefSeq" id="WP_063950129.1">
    <property type="nucleotide sequence ID" value="NZ_CP072309.1"/>
</dbReference>
<dbReference type="PANTHER" id="PTHR47183">
    <property type="entry name" value="GLUCOSE-1-PHOSPHATE CYTIDYLYLTRANSFERASE-RELATED"/>
    <property type="match status" value="1"/>
</dbReference>
<protein>
    <submittedName>
        <fullName evidence="2">Glucose-1-phosphate cytidylyltransferase</fullName>
    </submittedName>
</protein>
<comment type="caution">
    <text evidence="2">The sequence shown here is derived from an EMBL/GenBank/DDBJ whole genome shotgun (WGS) entry which is preliminary data.</text>
</comment>
<keyword evidence="2" id="KW-0548">Nucleotidyltransferase</keyword>
<dbReference type="Proteomes" id="UP000077098">
    <property type="component" value="Unassembled WGS sequence"/>
</dbReference>
<dbReference type="AlphaFoldDB" id="A0A176X640"/>
<dbReference type="InterPro" id="IPR013446">
    <property type="entry name" value="G1P_cyt_trans-like"/>
</dbReference>
<evidence type="ECO:0000313" key="2">
    <source>
        <dbReference type="EMBL" id="OAE42025.1"/>
    </source>
</evidence>
<dbReference type="EMBL" id="LXPS01000033">
    <property type="protein sequence ID" value="OAE42025.1"/>
    <property type="molecule type" value="Genomic_DNA"/>
</dbReference>
<feature type="domain" description="Nucleotidyl transferase" evidence="1">
    <location>
        <begin position="3"/>
        <end position="230"/>
    </location>
</feature>
<dbReference type="Gene3D" id="3.90.550.10">
    <property type="entry name" value="Spore Coat Polysaccharide Biosynthesis Protein SpsA, Chain A"/>
    <property type="match status" value="1"/>
</dbReference>
<dbReference type="SUPFAM" id="SSF53448">
    <property type="entry name" value="Nucleotide-diphospho-sugar transferases"/>
    <property type="match status" value="1"/>
</dbReference>
<dbReference type="GO" id="GO:0047343">
    <property type="term" value="F:glucose-1-phosphate cytidylyltransferase activity"/>
    <property type="evidence" value="ECO:0007669"/>
    <property type="project" value="InterPro"/>
</dbReference>
<accession>A0A176X640</accession>
<dbReference type="Pfam" id="PF00483">
    <property type="entry name" value="NTP_transferase"/>
    <property type="match status" value="1"/>
</dbReference>
<sequence>MKVVLFCGGRGTRIREYSESVPKPLIPLGSQPIMRHVMQYYARFGHEDFILCLGYKAHVIKEFFLNSRPESYADCVISSPGRVELLEELPRDWRVSLIDTGIWRNIGERLWAVRRHLKGEKMFLANYSDGLTDVDLDDMIAQFEKSDKLACFLAVRPPLTYHLAEIDESGRVREFRSSETSEMWINGGYFLMRPEIFDYMREGEELVLEPFSRLISEDKLMAYKHEGFWRSMDTLRDWQTLEAMVERGDMPWIGDGASMARKSPNTKQLP</sequence>
<organism evidence="2 3">
    <name type="scientific">Agrobacterium tumefaciens</name>
    <dbReference type="NCBI Taxonomy" id="358"/>
    <lineage>
        <taxon>Bacteria</taxon>
        <taxon>Pseudomonadati</taxon>
        <taxon>Pseudomonadota</taxon>
        <taxon>Alphaproteobacteria</taxon>
        <taxon>Hyphomicrobiales</taxon>
        <taxon>Rhizobiaceae</taxon>
        <taxon>Rhizobium/Agrobacterium group</taxon>
        <taxon>Agrobacterium</taxon>
        <taxon>Agrobacterium tumefaciens complex</taxon>
    </lineage>
</organism>
<proteinExistence type="predicted"/>
<dbReference type="PANTHER" id="PTHR47183:SF3">
    <property type="entry name" value="TRANSFERASE"/>
    <property type="match status" value="1"/>
</dbReference>
<gene>
    <name evidence="2" type="ORF">A7J57_02985</name>
</gene>
<dbReference type="InterPro" id="IPR029044">
    <property type="entry name" value="Nucleotide-diphossugar_trans"/>
</dbReference>
<evidence type="ECO:0000313" key="3">
    <source>
        <dbReference type="Proteomes" id="UP000077098"/>
    </source>
</evidence>
<dbReference type="InterPro" id="IPR005835">
    <property type="entry name" value="NTP_transferase_dom"/>
</dbReference>
<evidence type="ECO:0000259" key="1">
    <source>
        <dbReference type="Pfam" id="PF00483"/>
    </source>
</evidence>
<reference evidence="2 3" key="1">
    <citation type="submission" date="2016-05" db="EMBL/GenBank/DDBJ databases">
        <authorList>
            <person name="Lavstsen T."/>
            <person name="Jespersen J.S."/>
        </authorList>
    </citation>
    <scope>NUCLEOTIDE SEQUENCE [LARGE SCALE GENOMIC DNA]</scope>
    <source>
        <strain evidence="2 3">KCJ1736</strain>
    </source>
</reference>